<comment type="caution">
    <text evidence="1">The sequence shown here is derived from an EMBL/GenBank/DDBJ whole genome shotgun (WGS) entry which is preliminary data.</text>
</comment>
<dbReference type="AlphaFoldDB" id="A0A1S1HFH3"/>
<dbReference type="EMBL" id="MIPT01000001">
    <property type="protein sequence ID" value="OHT19943.1"/>
    <property type="molecule type" value="Genomic_DNA"/>
</dbReference>
<keyword evidence="2" id="KW-1185">Reference proteome</keyword>
<accession>A0A1S1HFH3</accession>
<organism evidence="1 2">
    <name type="scientific">Edaphosphingomonas haloaromaticamans</name>
    <dbReference type="NCBI Taxonomy" id="653954"/>
    <lineage>
        <taxon>Bacteria</taxon>
        <taxon>Pseudomonadati</taxon>
        <taxon>Pseudomonadota</taxon>
        <taxon>Alphaproteobacteria</taxon>
        <taxon>Sphingomonadales</taxon>
        <taxon>Rhizorhabdaceae</taxon>
        <taxon>Edaphosphingomonas</taxon>
    </lineage>
</organism>
<dbReference type="Proteomes" id="UP000179467">
    <property type="component" value="Unassembled WGS sequence"/>
</dbReference>
<evidence type="ECO:0000313" key="1">
    <source>
        <dbReference type="EMBL" id="OHT19943.1"/>
    </source>
</evidence>
<name>A0A1S1HFH3_9SPHN</name>
<evidence type="ECO:0000313" key="2">
    <source>
        <dbReference type="Proteomes" id="UP000179467"/>
    </source>
</evidence>
<gene>
    <name evidence="1" type="ORF">BHE75_01936</name>
</gene>
<reference evidence="1 2" key="1">
    <citation type="submission" date="2016-09" db="EMBL/GenBank/DDBJ databases">
        <title>Metabolic pathway, cell adaptation mechanisms and a novel monoxygenase revealed through proteogenomic-transcription analysis of a Sphingomonas haloaromaticamans strain degrading the fungicide ortho-phenylphenol.</title>
        <authorList>
            <person name="Perruchon C."/>
            <person name="Papadopoulou E.S."/>
            <person name="Rousidou C."/>
            <person name="Vasileiadis S."/>
            <person name="Tanou G."/>
            <person name="Amoutzias G."/>
            <person name="Molassiotis A."/>
            <person name="Karpouzas D.G."/>
        </authorList>
    </citation>
    <scope>NUCLEOTIDE SEQUENCE [LARGE SCALE GENOMIC DNA]</scope>
    <source>
        <strain evidence="1 2">P3</strain>
    </source>
</reference>
<sequence>MKLLSTLRRWLRSLITLPGCSACHELRRLSGNRWAECDTCWDERQW</sequence>
<proteinExistence type="predicted"/>
<protein>
    <submittedName>
        <fullName evidence="1">Uncharacterized protein</fullName>
    </submittedName>
</protein>